<dbReference type="InterPro" id="IPR032710">
    <property type="entry name" value="NTF2-like_dom_sf"/>
</dbReference>
<protein>
    <submittedName>
        <fullName evidence="2">Nuclear transport factor 2 family protein</fullName>
    </submittedName>
</protein>
<evidence type="ECO:0000313" key="2">
    <source>
        <dbReference type="EMBL" id="MEU3555132.1"/>
    </source>
</evidence>
<name>A0ABV2YHC0_9ACTN</name>
<dbReference type="Gene3D" id="3.10.450.50">
    <property type="match status" value="1"/>
</dbReference>
<accession>A0ABV2YHC0</accession>
<dbReference type="RefSeq" id="WP_108952888.1">
    <property type="nucleotide sequence ID" value="NZ_BEVZ01000002.1"/>
</dbReference>
<dbReference type="EMBL" id="JBEZUR010000016">
    <property type="protein sequence ID" value="MEU3555132.1"/>
    <property type="molecule type" value="Genomic_DNA"/>
</dbReference>
<proteinExistence type="predicted"/>
<keyword evidence="3" id="KW-1185">Reference proteome</keyword>
<comment type="caution">
    <text evidence="2">The sequence shown here is derived from an EMBL/GenBank/DDBJ whole genome shotgun (WGS) entry which is preliminary data.</text>
</comment>
<dbReference type="InterPro" id="IPR037401">
    <property type="entry name" value="SnoaL-like"/>
</dbReference>
<reference evidence="2 3" key="1">
    <citation type="submission" date="2024-06" db="EMBL/GenBank/DDBJ databases">
        <title>The Natural Products Discovery Center: Release of the First 8490 Sequenced Strains for Exploring Actinobacteria Biosynthetic Diversity.</title>
        <authorList>
            <person name="Kalkreuter E."/>
            <person name="Kautsar S.A."/>
            <person name="Yang D."/>
            <person name="Bader C.D."/>
            <person name="Teijaro C.N."/>
            <person name="Fluegel L."/>
            <person name="Davis C.M."/>
            <person name="Simpson J.R."/>
            <person name="Lauterbach L."/>
            <person name="Steele A.D."/>
            <person name="Gui C."/>
            <person name="Meng S."/>
            <person name="Li G."/>
            <person name="Viehrig K."/>
            <person name="Ye F."/>
            <person name="Su P."/>
            <person name="Kiefer A.F."/>
            <person name="Nichols A."/>
            <person name="Cepeda A.J."/>
            <person name="Yan W."/>
            <person name="Fan B."/>
            <person name="Jiang Y."/>
            <person name="Adhikari A."/>
            <person name="Zheng C.-J."/>
            <person name="Schuster L."/>
            <person name="Cowan T.M."/>
            <person name="Smanski M.J."/>
            <person name="Chevrette M.G."/>
            <person name="De Carvalho L.P.S."/>
            <person name="Shen B."/>
        </authorList>
    </citation>
    <scope>NUCLEOTIDE SEQUENCE [LARGE SCALE GENOMIC DNA]</scope>
    <source>
        <strain evidence="2 3">NPDC038104</strain>
    </source>
</reference>
<dbReference type="Pfam" id="PF12680">
    <property type="entry name" value="SnoaL_2"/>
    <property type="match status" value="1"/>
</dbReference>
<evidence type="ECO:0000259" key="1">
    <source>
        <dbReference type="Pfam" id="PF12680"/>
    </source>
</evidence>
<dbReference type="SUPFAM" id="SSF54427">
    <property type="entry name" value="NTF2-like"/>
    <property type="match status" value="1"/>
</dbReference>
<feature type="domain" description="SnoaL-like" evidence="1">
    <location>
        <begin position="26"/>
        <end position="122"/>
    </location>
</feature>
<gene>
    <name evidence="2" type="ORF">AB0E65_13090</name>
</gene>
<organism evidence="2 3">
    <name type="scientific">Streptomyces fragilis</name>
    <dbReference type="NCBI Taxonomy" id="67301"/>
    <lineage>
        <taxon>Bacteria</taxon>
        <taxon>Bacillati</taxon>
        <taxon>Actinomycetota</taxon>
        <taxon>Actinomycetes</taxon>
        <taxon>Kitasatosporales</taxon>
        <taxon>Streptomycetaceae</taxon>
        <taxon>Streptomyces</taxon>
    </lineage>
</organism>
<dbReference type="Proteomes" id="UP001550850">
    <property type="component" value="Unassembled WGS sequence"/>
</dbReference>
<sequence length="132" mass="14255">MTSHDQPAAALSGATDLITAAGMDHVRLVYDYLDAGDADSCASLMHECVVLELPGMPPVHGRAEVVRAHLCHGTAQARHEIDHLVAADRSVVAEGRRVDPGSRHPGLRFVDVFRIADDGMVSECTRYYHTAP</sequence>
<evidence type="ECO:0000313" key="3">
    <source>
        <dbReference type="Proteomes" id="UP001550850"/>
    </source>
</evidence>